<name>A0ABU2Y775_9FLAO</name>
<feature type="region of interest" description="Disordered" evidence="3">
    <location>
        <begin position="161"/>
        <end position="186"/>
    </location>
</feature>
<dbReference type="InterPro" id="IPR015943">
    <property type="entry name" value="WD40/YVTN_repeat-like_dom_sf"/>
</dbReference>
<dbReference type="EMBL" id="JAVRHV010000004">
    <property type="protein sequence ID" value="MDT0553484.1"/>
    <property type="molecule type" value="Genomic_DNA"/>
</dbReference>
<dbReference type="SUPFAM" id="SSF51004">
    <property type="entry name" value="C-terminal (heme d1) domain of cytochrome cd1-nitrite reductase"/>
    <property type="match status" value="1"/>
</dbReference>
<dbReference type="Gene3D" id="2.130.10.10">
    <property type="entry name" value="YVTN repeat-like/Quinoprotein amine dehydrogenase"/>
    <property type="match status" value="1"/>
</dbReference>
<reference evidence="4 5" key="1">
    <citation type="submission" date="2023-09" db="EMBL/GenBank/DDBJ databases">
        <authorList>
            <person name="Rey-Velasco X."/>
        </authorList>
    </citation>
    <scope>NUCLEOTIDE SEQUENCE [LARGE SCALE GENOMIC DNA]</scope>
    <source>
        <strain evidence="4 5">P050</strain>
    </source>
</reference>
<protein>
    <submittedName>
        <fullName evidence="4">Lactonase family protein</fullName>
        <ecNumber evidence="4">3.1.1.-</ecNumber>
    </submittedName>
</protein>
<dbReference type="Proteomes" id="UP001252186">
    <property type="component" value="Unassembled WGS sequence"/>
</dbReference>
<dbReference type="GO" id="GO:0016787">
    <property type="term" value="F:hydrolase activity"/>
    <property type="evidence" value="ECO:0007669"/>
    <property type="project" value="UniProtKB-KW"/>
</dbReference>
<keyword evidence="2" id="KW-0313">Glucose metabolism</keyword>
<comment type="caution">
    <text evidence="4">The sequence shown here is derived from an EMBL/GenBank/DDBJ whole genome shotgun (WGS) entry which is preliminary data.</text>
</comment>
<gene>
    <name evidence="4" type="ORF">RM519_09530</name>
</gene>
<dbReference type="PANTHER" id="PTHR30344">
    <property type="entry name" value="6-PHOSPHOGLUCONOLACTONASE-RELATED"/>
    <property type="match status" value="1"/>
</dbReference>
<organism evidence="4 5">
    <name type="scientific">Urechidicola vernalis</name>
    <dbReference type="NCBI Taxonomy" id="3075600"/>
    <lineage>
        <taxon>Bacteria</taxon>
        <taxon>Pseudomonadati</taxon>
        <taxon>Bacteroidota</taxon>
        <taxon>Flavobacteriia</taxon>
        <taxon>Flavobacteriales</taxon>
        <taxon>Flavobacteriaceae</taxon>
        <taxon>Urechidicola</taxon>
    </lineage>
</organism>
<keyword evidence="5" id="KW-1185">Reference proteome</keyword>
<keyword evidence="4" id="KW-0378">Hydrolase</keyword>
<evidence type="ECO:0000313" key="5">
    <source>
        <dbReference type="Proteomes" id="UP001252186"/>
    </source>
</evidence>
<evidence type="ECO:0000313" key="4">
    <source>
        <dbReference type="EMBL" id="MDT0553484.1"/>
    </source>
</evidence>
<dbReference type="InterPro" id="IPR011048">
    <property type="entry name" value="Haem_d1_sf"/>
</dbReference>
<dbReference type="InterPro" id="IPR050282">
    <property type="entry name" value="Cycloisomerase_2"/>
</dbReference>
<feature type="compositionally biased region" description="Polar residues" evidence="3">
    <location>
        <begin position="166"/>
        <end position="175"/>
    </location>
</feature>
<evidence type="ECO:0000256" key="1">
    <source>
        <dbReference type="ARBA" id="ARBA00005564"/>
    </source>
</evidence>
<dbReference type="EC" id="3.1.1.-" evidence="4"/>
<evidence type="ECO:0000256" key="3">
    <source>
        <dbReference type="SAM" id="MobiDB-lite"/>
    </source>
</evidence>
<keyword evidence="2" id="KW-0119">Carbohydrate metabolism</keyword>
<evidence type="ECO:0000256" key="2">
    <source>
        <dbReference type="ARBA" id="ARBA00022526"/>
    </source>
</evidence>
<dbReference type="Pfam" id="PF10282">
    <property type="entry name" value="Lactonase"/>
    <property type="match status" value="1"/>
</dbReference>
<comment type="similarity">
    <text evidence="1">Belongs to the cycloisomerase 2 family.</text>
</comment>
<sequence length="382" mass="42115">MYLNHSKLIVGIVILSIISCTSNKKEKKQEETLEKKQESYTMLVGTYTSESSEGIYKVQFNPNTAELSEASLVASSENPSFLTQSKDGKFVYAVNENDPGTLSTFQWNKEKTQLELQSKFSDGGKHPCFVGINPSQDQVAIANYSSGNVSVYSIKDGVVSEKPQTKNHSGSSIIKPNQDAPHAHSSKYSKDGKFLFVADLGIDKVMGYAVSEKGELQDQFIALEMDAGDGPRHFIFHPTDDIVYIISEFSNTITVANLNAETGKMTKIDKVSTLPDDFKDASYCADIQISSDGKFVYGSNRGHNSIAVFEVKNDGKLNLIQTESVQGDWPRNFTLAPNDTHVIVANQKSDNIAVFKRDANSGFINYTGNELKMSMPVCLKFD</sequence>
<dbReference type="PROSITE" id="PS51257">
    <property type="entry name" value="PROKAR_LIPOPROTEIN"/>
    <property type="match status" value="1"/>
</dbReference>
<proteinExistence type="inferred from homology"/>
<dbReference type="PANTHER" id="PTHR30344:SF1">
    <property type="entry name" value="6-PHOSPHOGLUCONOLACTONASE"/>
    <property type="match status" value="1"/>
</dbReference>
<dbReference type="InterPro" id="IPR019405">
    <property type="entry name" value="Lactonase_7-beta_prop"/>
</dbReference>
<dbReference type="RefSeq" id="WP_311593505.1">
    <property type="nucleotide sequence ID" value="NZ_JAVRHV010000004.1"/>
</dbReference>
<accession>A0ABU2Y775</accession>